<dbReference type="GO" id="GO:0006633">
    <property type="term" value="P:fatty acid biosynthetic process"/>
    <property type="evidence" value="ECO:0007669"/>
    <property type="project" value="InterPro"/>
</dbReference>
<evidence type="ECO:0000256" key="3">
    <source>
        <dbReference type="RuleBase" id="RU003694"/>
    </source>
</evidence>
<name>A0A4Y3QGK6_MICTE</name>
<evidence type="ECO:0000313" key="5">
    <source>
        <dbReference type="EMBL" id="GEB44255.1"/>
    </source>
</evidence>
<dbReference type="InterPro" id="IPR014030">
    <property type="entry name" value="Ketoacyl_synth_N"/>
</dbReference>
<dbReference type="InterPro" id="IPR018201">
    <property type="entry name" value="Ketoacyl_synth_AS"/>
</dbReference>
<comment type="similarity">
    <text evidence="1 3">Belongs to the thiolase-like superfamily. Beta-ketoacyl-ACP synthases family.</text>
</comment>
<dbReference type="Pfam" id="PF00109">
    <property type="entry name" value="ketoacyl-synt"/>
    <property type="match status" value="1"/>
</dbReference>
<dbReference type="OrthoDB" id="9808669at2"/>
<gene>
    <name evidence="5" type="primary">fabF</name>
    <name evidence="5" type="ORF">MTE01_02000</name>
</gene>
<dbReference type="GO" id="GO:0005829">
    <property type="term" value="C:cytosol"/>
    <property type="evidence" value="ECO:0007669"/>
    <property type="project" value="TreeGrafter"/>
</dbReference>
<dbReference type="PROSITE" id="PS52004">
    <property type="entry name" value="KS3_2"/>
    <property type="match status" value="1"/>
</dbReference>
<dbReference type="Pfam" id="PF02801">
    <property type="entry name" value="Ketoacyl-synt_C"/>
    <property type="match status" value="1"/>
</dbReference>
<evidence type="ECO:0000256" key="2">
    <source>
        <dbReference type="ARBA" id="ARBA00022679"/>
    </source>
</evidence>
<dbReference type="InterPro" id="IPR016039">
    <property type="entry name" value="Thiolase-like"/>
</dbReference>
<dbReference type="RefSeq" id="WP_141375204.1">
    <property type="nucleotide sequence ID" value="NZ_BJML01000001.1"/>
</dbReference>
<dbReference type="Proteomes" id="UP000319525">
    <property type="component" value="Unassembled WGS sequence"/>
</dbReference>
<comment type="caution">
    <text evidence="5">The sequence shown here is derived from an EMBL/GenBank/DDBJ whole genome shotgun (WGS) entry which is preliminary data.</text>
</comment>
<keyword evidence="2 3" id="KW-0808">Transferase</keyword>
<reference evidence="5 6" key="1">
    <citation type="submission" date="2019-06" db="EMBL/GenBank/DDBJ databases">
        <title>Whole genome shotgun sequence of Microbacterium testaceum NBRC 12675.</title>
        <authorList>
            <person name="Hosoyama A."/>
            <person name="Uohara A."/>
            <person name="Ohji S."/>
            <person name="Ichikawa N."/>
        </authorList>
    </citation>
    <scope>NUCLEOTIDE SEQUENCE [LARGE SCALE GENOMIC DNA]</scope>
    <source>
        <strain evidence="5 6">NBRC 12675</strain>
    </source>
</reference>
<dbReference type="EMBL" id="BJML01000001">
    <property type="protein sequence ID" value="GEB44255.1"/>
    <property type="molecule type" value="Genomic_DNA"/>
</dbReference>
<dbReference type="Gene3D" id="3.40.47.10">
    <property type="match status" value="1"/>
</dbReference>
<dbReference type="InterPro" id="IPR000794">
    <property type="entry name" value="Beta-ketoacyl_synthase"/>
</dbReference>
<dbReference type="PANTHER" id="PTHR11712:SF336">
    <property type="entry name" value="3-OXOACYL-[ACYL-CARRIER-PROTEIN] SYNTHASE, MITOCHONDRIAL"/>
    <property type="match status" value="1"/>
</dbReference>
<dbReference type="InterPro" id="IPR020841">
    <property type="entry name" value="PKS_Beta-ketoAc_synthase_dom"/>
</dbReference>
<feature type="domain" description="Ketosynthase family 3 (KS3)" evidence="4">
    <location>
        <begin position="2"/>
        <end position="401"/>
    </location>
</feature>
<dbReference type="InterPro" id="IPR014031">
    <property type="entry name" value="Ketoacyl_synth_C"/>
</dbReference>
<dbReference type="SMART" id="SM00825">
    <property type="entry name" value="PKS_KS"/>
    <property type="match status" value="1"/>
</dbReference>
<dbReference type="SUPFAM" id="SSF53901">
    <property type="entry name" value="Thiolase-like"/>
    <property type="match status" value="2"/>
</dbReference>
<dbReference type="GeneID" id="57142915"/>
<dbReference type="AlphaFoldDB" id="A0A4Y3QGK6"/>
<evidence type="ECO:0000256" key="1">
    <source>
        <dbReference type="ARBA" id="ARBA00008467"/>
    </source>
</evidence>
<dbReference type="PROSITE" id="PS00606">
    <property type="entry name" value="KS3_1"/>
    <property type="match status" value="1"/>
</dbReference>
<proteinExistence type="inferred from homology"/>
<organism evidence="5 6">
    <name type="scientific">Microbacterium testaceum</name>
    <name type="common">Aureobacterium testaceum</name>
    <name type="synonym">Brevibacterium testaceum</name>
    <dbReference type="NCBI Taxonomy" id="2033"/>
    <lineage>
        <taxon>Bacteria</taxon>
        <taxon>Bacillati</taxon>
        <taxon>Actinomycetota</taxon>
        <taxon>Actinomycetes</taxon>
        <taxon>Micrococcales</taxon>
        <taxon>Microbacteriaceae</taxon>
        <taxon>Microbacterium</taxon>
    </lineage>
</organism>
<dbReference type="CDD" id="cd00834">
    <property type="entry name" value="KAS_I_II"/>
    <property type="match status" value="1"/>
</dbReference>
<protein>
    <submittedName>
        <fullName evidence="5">3-oxoacyl-[acyl-carrier-protein] synthase 2</fullName>
    </submittedName>
</protein>
<evidence type="ECO:0000259" key="4">
    <source>
        <dbReference type="PROSITE" id="PS52004"/>
    </source>
</evidence>
<sequence>MSTRVYVTGVGLLSPIGNTMSDFTESLRAGSSGFRAIPYFDTAAFPFDRGAVITEFPAELTTLVAEHPEWETAEHYGVHCAAVALADAGFAVEALDPFRTAVVVASSNAGVETNHTYAQQKLRDEVIPGATVVRTPATVTATIRRAFGLRGPQAAVSTACAAGSNAVGRAYDFITTGQADVAIAGGAEPFSMLSFSGFTLLKSLTHDAVRPFDEGRDGTGLGEAACVFVLESAESAIARGATIYGEVCGYGLSDDAFHATAPDPSGTGAVLAITQCLADARIRPEDVDYINAHGTGTRYNDAMELAALTRVFGDSLARIPISSTKPLHGHTLSCAGSLEMLVCLAALEDGFVPGNIGTTEPMHEFAGLDIPHASRDVDGMSVAISTSFGFGGNNTCVALRRVRRGE</sequence>
<dbReference type="GO" id="GO:0004315">
    <property type="term" value="F:3-oxoacyl-[acyl-carrier-protein] synthase activity"/>
    <property type="evidence" value="ECO:0007669"/>
    <property type="project" value="InterPro"/>
</dbReference>
<evidence type="ECO:0000313" key="6">
    <source>
        <dbReference type="Proteomes" id="UP000319525"/>
    </source>
</evidence>
<accession>A0A4Y3QGK6</accession>
<dbReference type="PANTHER" id="PTHR11712">
    <property type="entry name" value="POLYKETIDE SYNTHASE-RELATED"/>
    <property type="match status" value="1"/>
</dbReference>